<dbReference type="EMBL" id="SOBR01000006">
    <property type="protein sequence ID" value="TDU20451.1"/>
    <property type="molecule type" value="Genomic_DNA"/>
</dbReference>
<dbReference type="InterPro" id="IPR049457">
    <property type="entry name" value="Emfourin"/>
</dbReference>
<evidence type="ECO:0000313" key="2">
    <source>
        <dbReference type="Proteomes" id="UP000295380"/>
    </source>
</evidence>
<name>A0A4R7NJH9_9GAMM</name>
<sequence length="116" mass="13060">MSRVDVPLLSHDMRLAISREGGFAYLPGLAAPREIECERLSDDKCARLGEWLSRLANVPEASTTGADRRCFRLTLSSRRTGEACWQRRLDEPCAPAWLVRLWRDGESALDEDDPAT</sequence>
<dbReference type="Pfam" id="PF20242">
    <property type="entry name" value="Emfourin"/>
    <property type="match status" value="1"/>
</dbReference>
<accession>A0A4R7NJH9</accession>
<comment type="caution">
    <text evidence="1">The sequence shown here is derived from an EMBL/GenBank/DDBJ whole genome shotgun (WGS) entry which is preliminary data.</text>
</comment>
<proteinExistence type="predicted"/>
<keyword evidence="2" id="KW-1185">Reference proteome</keyword>
<gene>
    <name evidence="1" type="ORF">C8E00_106101</name>
</gene>
<dbReference type="Proteomes" id="UP000295380">
    <property type="component" value="Unassembled WGS sequence"/>
</dbReference>
<reference evidence="1 2" key="1">
    <citation type="submission" date="2019-03" db="EMBL/GenBank/DDBJ databases">
        <title>Genomic Encyclopedia of Type Strains, Phase IV (KMG-IV): sequencing the most valuable type-strain genomes for metagenomic binning, comparative biology and taxonomic classification.</title>
        <authorList>
            <person name="Goeker M."/>
        </authorList>
    </citation>
    <scope>NUCLEOTIDE SEQUENCE [LARGE SCALE GENOMIC DNA]</scope>
    <source>
        <strain evidence="1 2">DSM 6770</strain>
    </source>
</reference>
<evidence type="ECO:0000313" key="1">
    <source>
        <dbReference type="EMBL" id="TDU20451.1"/>
    </source>
</evidence>
<dbReference type="OrthoDB" id="8658956at2"/>
<dbReference type="AlphaFoldDB" id="A0A4R7NJH9"/>
<organism evidence="1 2">
    <name type="scientific">Chromohalobacter marismortui</name>
    <dbReference type="NCBI Taxonomy" id="42055"/>
    <lineage>
        <taxon>Bacteria</taxon>
        <taxon>Pseudomonadati</taxon>
        <taxon>Pseudomonadota</taxon>
        <taxon>Gammaproteobacteria</taxon>
        <taxon>Oceanospirillales</taxon>
        <taxon>Halomonadaceae</taxon>
        <taxon>Chromohalobacter</taxon>
    </lineage>
</organism>
<dbReference type="RefSeq" id="WP_133697971.1">
    <property type="nucleotide sequence ID" value="NZ_SOBR01000006.1"/>
</dbReference>
<protein>
    <submittedName>
        <fullName evidence="1">Uncharacterized protein</fullName>
    </submittedName>
</protein>